<sequence>MTDMVDIDDMLPFVMPHVPSAPHPTVLRNIRAVVRELCLYAAIWREYDDIVIATPDSECVCTIPDVAIVKIEKASLDGLELHPVTIAWLDENVSRWDIDLDQTSNARWITQLNPNTVTIVPKATGTLRVRLVLQPSITAEQIPNFILTDHSEMIGMAAAGRVMLTPKTEYTNPQLGAAYKQMFDSYIARMDREASKGQQRARLRTKPQFI</sequence>
<dbReference type="EMBL" id="CP050296">
    <property type="protein sequence ID" value="QND60380.1"/>
    <property type="molecule type" value="Genomic_DNA"/>
</dbReference>
<gene>
    <name evidence="1" type="ORF">HB778_30410</name>
</gene>
<dbReference type="RefSeq" id="WP_183459251.1">
    <property type="nucleotide sequence ID" value="NZ_CP050296.1"/>
</dbReference>
<organism evidence="1 2">
    <name type="scientific">Mesorhizobium huakuii</name>
    <dbReference type="NCBI Taxonomy" id="28104"/>
    <lineage>
        <taxon>Bacteria</taxon>
        <taxon>Pseudomonadati</taxon>
        <taxon>Pseudomonadota</taxon>
        <taxon>Alphaproteobacteria</taxon>
        <taxon>Hyphomicrobiales</taxon>
        <taxon>Phyllobacteriaceae</taxon>
        <taxon>Mesorhizobium</taxon>
    </lineage>
</organism>
<evidence type="ECO:0000313" key="2">
    <source>
        <dbReference type="Proteomes" id="UP000515465"/>
    </source>
</evidence>
<dbReference type="Pfam" id="PF24175">
    <property type="entry name" value="SU10_adaptor"/>
    <property type="match status" value="1"/>
</dbReference>
<dbReference type="InterPro" id="IPR056209">
    <property type="entry name" value="SU10_adaptor"/>
</dbReference>
<name>A0A7G6T0U8_9HYPH</name>
<dbReference type="Proteomes" id="UP000515465">
    <property type="component" value="Chromosome"/>
</dbReference>
<proteinExistence type="predicted"/>
<protein>
    <submittedName>
        <fullName evidence="1">Uncharacterized protein</fullName>
    </submittedName>
</protein>
<dbReference type="AlphaFoldDB" id="A0A7G6T0U8"/>
<accession>A0A7G6T0U8</accession>
<reference evidence="2" key="1">
    <citation type="journal article" date="2020" name="Mol. Plant Microbe">
        <title>Rhizobial microsymbionts of the narrowly endemic Oxytropis species growing in Kamchatka are characterized by significant genetic diversity and possess a set of genes that are associated with T3SS and T6SS secretion systems and can affect the development of symbiosis.</title>
        <authorList>
            <person name="Safronova V."/>
            <person name="Guro P."/>
            <person name="Sazanova A."/>
            <person name="Kuznetsova I."/>
            <person name="Belimov A."/>
            <person name="Yakubov V."/>
            <person name="Chirak E."/>
            <person name="Afonin A."/>
            <person name="Gogolev Y."/>
            <person name="Andronov E."/>
            <person name="Tikhonovich I."/>
        </authorList>
    </citation>
    <scope>NUCLEOTIDE SEQUENCE [LARGE SCALE GENOMIC DNA]</scope>
    <source>
        <strain evidence="2">583</strain>
    </source>
</reference>
<evidence type="ECO:0000313" key="1">
    <source>
        <dbReference type="EMBL" id="QND60380.1"/>
    </source>
</evidence>